<dbReference type="CDD" id="cd00586">
    <property type="entry name" value="4HBT"/>
    <property type="match status" value="1"/>
</dbReference>
<accession>A0AAD8WEF1</accession>
<dbReference type="GO" id="GO:0016297">
    <property type="term" value="F:fatty acyl-[ACP] hydrolase activity"/>
    <property type="evidence" value="ECO:0007669"/>
    <property type="project" value="TreeGrafter"/>
</dbReference>
<dbReference type="PANTHER" id="PTHR31793">
    <property type="entry name" value="4-HYDROXYBENZOYL-COA THIOESTERASE FAMILY MEMBER"/>
    <property type="match status" value="1"/>
</dbReference>
<dbReference type="Proteomes" id="UP001231189">
    <property type="component" value="Unassembled WGS sequence"/>
</dbReference>
<dbReference type="Pfam" id="PF13279">
    <property type="entry name" value="4HBT_2"/>
    <property type="match status" value="1"/>
</dbReference>
<dbReference type="InterPro" id="IPR050563">
    <property type="entry name" value="4-hydroxybenzoyl-CoA_TE"/>
</dbReference>
<keyword evidence="2" id="KW-1185">Reference proteome</keyword>
<protein>
    <recommendedName>
        <fullName evidence="3">Thioesterase domain-containing protein</fullName>
    </recommendedName>
</protein>
<proteinExistence type="predicted"/>
<organism evidence="1 2">
    <name type="scientific">Lolium multiflorum</name>
    <name type="common">Italian ryegrass</name>
    <name type="synonym">Lolium perenne subsp. multiflorum</name>
    <dbReference type="NCBI Taxonomy" id="4521"/>
    <lineage>
        <taxon>Eukaryota</taxon>
        <taxon>Viridiplantae</taxon>
        <taxon>Streptophyta</taxon>
        <taxon>Embryophyta</taxon>
        <taxon>Tracheophyta</taxon>
        <taxon>Spermatophyta</taxon>
        <taxon>Magnoliopsida</taxon>
        <taxon>Liliopsida</taxon>
        <taxon>Poales</taxon>
        <taxon>Poaceae</taxon>
        <taxon>BOP clade</taxon>
        <taxon>Pooideae</taxon>
        <taxon>Poodae</taxon>
        <taxon>Poeae</taxon>
        <taxon>Poeae Chloroplast Group 2 (Poeae type)</taxon>
        <taxon>Loliodinae</taxon>
        <taxon>Loliinae</taxon>
        <taxon>Lolium</taxon>
    </lineage>
</organism>
<dbReference type="SUPFAM" id="SSF54637">
    <property type="entry name" value="Thioesterase/thiol ester dehydrase-isomerase"/>
    <property type="match status" value="1"/>
</dbReference>
<comment type="caution">
    <text evidence="1">The sequence shown here is derived from an EMBL/GenBank/DDBJ whole genome shotgun (WGS) entry which is preliminary data.</text>
</comment>
<gene>
    <name evidence="1" type="ORF">QYE76_071251</name>
</gene>
<name>A0AAD8WEF1_LOLMU</name>
<evidence type="ECO:0008006" key="3">
    <source>
        <dbReference type="Google" id="ProtNLM"/>
    </source>
</evidence>
<dbReference type="InterPro" id="IPR029069">
    <property type="entry name" value="HotDog_dom_sf"/>
</dbReference>
<evidence type="ECO:0000313" key="2">
    <source>
        <dbReference type="Proteomes" id="UP001231189"/>
    </source>
</evidence>
<dbReference type="PANTHER" id="PTHR31793:SF4">
    <property type="entry name" value="OS02G0659700 PROTEIN"/>
    <property type="match status" value="1"/>
</dbReference>
<dbReference type="Gene3D" id="3.10.129.10">
    <property type="entry name" value="Hotdog Thioesterase"/>
    <property type="match status" value="1"/>
</dbReference>
<sequence>MSHPFPTAGIVPSSHTKLPLAAAAGARSAQPLSGVLLLRRLSRPGERHLIRPLLASSNTNGAIGVFTCTKNQQMETKLRVDKYYEAEMTVQDCELDNYGVVNNAIYASYIEKAREELLVRLGISTGWVISTGNAMALSEQNLKYFTPLRRGQKFVVKVRLARIKGVRIFAEHLIETLPDRKLVLDATATIVCLNMNYRPTRVFPEMSAKLHRFFSSKDGY</sequence>
<dbReference type="GO" id="GO:0009507">
    <property type="term" value="C:chloroplast"/>
    <property type="evidence" value="ECO:0007669"/>
    <property type="project" value="TreeGrafter"/>
</dbReference>
<dbReference type="AlphaFoldDB" id="A0AAD8WEF1"/>
<dbReference type="FunFam" id="3.10.129.10:FF:000066">
    <property type="entry name" value="Acyl-acyl carrier protein thioesterase ATL3 chloroplastic"/>
    <property type="match status" value="1"/>
</dbReference>
<evidence type="ECO:0000313" key="1">
    <source>
        <dbReference type="EMBL" id="KAK1653446.1"/>
    </source>
</evidence>
<reference evidence="1" key="1">
    <citation type="submission" date="2023-07" db="EMBL/GenBank/DDBJ databases">
        <title>A chromosome-level genome assembly of Lolium multiflorum.</title>
        <authorList>
            <person name="Chen Y."/>
            <person name="Copetti D."/>
            <person name="Kolliker R."/>
            <person name="Studer B."/>
        </authorList>
    </citation>
    <scope>NUCLEOTIDE SEQUENCE</scope>
    <source>
        <strain evidence="1">02402/16</strain>
        <tissue evidence="1">Leaf</tissue>
    </source>
</reference>
<dbReference type="EMBL" id="JAUUTY010000004">
    <property type="protein sequence ID" value="KAK1653446.1"/>
    <property type="molecule type" value="Genomic_DNA"/>
</dbReference>